<accession>A0ABV4BKC3</accession>
<dbReference type="EMBL" id="JBGEWD010000002">
    <property type="protein sequence ID" value="MEY7999240.1"/>
    <property type="molecule type" value="Genomic_DNA"/>
</dbReference>
<dbReference type="RefSeq" id="WP_369703129.1">
    <property type="nucleotide sequence ID" value="NZ_JBGEWD010000002.1"/>
</dbReference>
<dbReference type="Proteomes" id="UP001564657">
    <property type="component" value="Unassembled WGS sequence"/>
</dbReference>
<comment type="caution">
    <text evidence="1">The sequence shown here is derived from an EMBL/GenBank/DDBJ whole genome shotgun (WGS) entry which is preliminary data.</text>
</comment>
<organism evidence="1 2">
    <name type="scientific">Clostridium moutaii</name>
    <dbReference type="NCBI Taxonomy" id="3240932"/>
    <lineage>
        <taxon>Bacteria</taxon>
        <taxon>Bacillati</taxon>
        <taxon>Bacillota</taxon>
        <taxon>Clostridia</taxon>
        <taxon>Eubacteriales</taxon>
        <taxon>Clostridiaceae</taxon>
        <taxon>Clostridium</taxon>
    </lineage>
</organism>
<reference evidence="1 2" key="1">
    <citation type="submission" date="2024-08" db="EMBL/GenBank/DDBJ databases">
        <title>Clostridium lapicellarii sp. nov., and Clostridium renhuaiense sp. nov., two species isolated from the mud in a fermentation cellar used for producing sauce-flavour Chinese liquors.</title>
        <authorList>
            <person name="Yang F."/>
            <person name="Wang H."/>
            <person name="Chen L.Q."/>
            <person name="Zhou N."/>
            <person name="Lu J.J."/>
            <person name="Pu X.X."/>
            <person name="Wan B."/>
            <person name="Wang L."/>
            <person name="Liu S.J."/>
        </authorList>
    </citation>
    <scope>NUCLEOTIDE SEQUENCE [LARGE SCALE GENOMIC DNA]</scope>
    <source>
        <strain evidence="1 2">MT-5</strain>
    </source>
</reference>
<evidence type="ECO:0000313" key="2">
    <source>
        <dbReference type="Proteomes" id="UP001564657"/>
    </source>
</evidence>
<evidence type="ECO:0000313" key="1">
    <source>
        <dbReference type="EMBL" id="MEY7999240.1"/>
    </source>
</evidence>
<keyword evidence="2" id="KW-1185">Reference proteome</keyword>
<gene>
    <name evidence="1" type="ORF">AB8U03_03330</name>
</gene>
<name>A0ABV4BKC3_9CLOT</name>
<proteinExistence type="predicted"/>
<protein>
    <submittedName>
        <fullName evidence="1">Uncharacterized protein</fullName>
    </submittedName>
</protein>
<sequence>MSYEVSGGGFSHTKGTGYNAMATEQAAQALEAYNMFKQNTGTGIYKFK</sequence>